<dbReference type="Proteomes" id="UP000198757">
    <property type="component" value="Unassembled WGS sequence"/>
</dbReference>
<dbReference type="AlphaFoldDB" id="A0A1G6SGJ6"/>
<dbReference type="RefSeq" id="WP_090390538.1">
    <property type="nucleotide sequence ID" value="NZ_FMZO01000006.1"/>
</dbReference>
<dbReference type="EMBL" id="FMZO01000006">
    <property type="protein sequence ID" value="SDD15903.1"/>
    <property type="molecule type" value="Genomic_DNA"/>
</dbReference>
<accession>A0A1G6SGJ6</accession>
<dbReference type="STRING" id="1285928.SAMN04487894_106219"/>
<name>A0A1G6SGJ6_NIADE</name>
<keyword evidence="1" id="KW-1133">Transmembrane helix</keyword>
<keyword evidence="3" id="KW-1185">Reference proteome</keyword>
<gene>
    <name evidence="2" type="ORF">SAMN04487894_106219</name>
</gene>
<sequence>MEELGLFLLIGGPIVGLLLILIGVIQLFGNKAAVPGRKTVLIGLIILALSGLIGFSMCSGM</sequence>
<feature type="transmembrane region" description="Helical" evidence="1">
    <location>
        <begin position="6"/>
        <end position="28"/>
    </location>
</feature>
<keyword evidence="1" id="KW-0472">Membrane</keyword>
<keyword evidence="1" id="KW-0812">Transmembrane</keyword>
<feature type="transmembrane region" description="Helical" evidence="1">
    <location>
        <begin position="40"/>
        <end position="57"/>
    </location>
</feature>
<evidence type="ECO:0000313" key="3">
    <source>
        <dbReference type="Proteomes" id="UP000198757"/>
    </source>
</evidence>
<organism evidence="2 3">
    <name type="scientific">Niabella drilacis (strain DSM 25811 / CCM 8410 / CCUG 62505 / LMG 26954 / E90)</name>
    <dbReference type="NCBI Taxonomy" id="1285928"/>
    <lineage>
        <taxon>Bacteria</taxon>
        <taxon>Pseudomonadati</taxon>
        <taxon>Bacteroidota</taxon>
        <taxon>Chitinophagia</taxon>
        <taxon>Chitinophagales</taxon>
        <taxon>Chitinophagaceae</taxon>
        <taxon>Niabella</taxon>
    </lineage>
</organism>
<protein>
    <submittedName>
        <fullName evidence="2">Uncharacterized protein</fullName>
    </submittedName>
</protein>
<reference evidence="3" key="1">
    <citation type="submission" date="2016-10" db="EMBL/GenBank/DDBJ databases">
        <authorList>
            <person name="Varghese N."/>
            <person name="Submissions S."/>
        </authorList>
    </citation>
    <scope>NUCLEOTIDE SEQUENCE [LARGE SCALE GENOMIC DNA]</scope>
    <source>
        <strain evidence="3">DSM 25811 / CCM 8410 / LMG 26954 / E90</strain>
    </source>
</reference>
<evidence type="ECO:0000313" key="2">
    <source>
        <dbReference type="EMBL" id="SDD15903.1"/>
    </source>
</evidence>
<proteinExistence type="predicted"/>
<evidence type="ECO:0000256" key="1">
    <source>
        <dbReference type="SAM" id="Phobius"/>
    </source>
</evidence>